<reference evidence="1" key="1">
    <citation type="submission" date="2016-03" db="EMBL/GenBank/DDBJ databases">
        <title>Mechanisms controlling the formation of the plant cell surface in tip-growing cells are functionally conserved among land plants.</title>
        <authorList>
            <person name="Honkanen S."/>
            <person name="Jones V.A."/>
            <person name="Morieri G."/>
            <person name="Champion C."/>
            <person name="Hetherington A.J."/>
            <person name="Kelly S."/>
            <person name="Saint-Marcoux D."/>
            <person name="Proust H."/>
            <person name="Prescott H."/>
            <person name="Dolan L."/>
        </authorList>
    </citation>
    <scope>NUCLEOTIDE SEQUENCE [LARGE SCALE GENOMIC DNA]</scope>
    <source>
        <tissue evidence="1">Whole gametophyte</tissue>
    </source>
</reference>
<proteinExistence type="predicted"/>
<evidence type="ECO:0008006" key="3">
    <source>
        <dbReference type="Google" id="ProtNLM"/>
    </source>
</evidence>
<protein>
    <recommendedName>
        <fullName evidence="3">Calcineurin-like phosphoesterase domain-containing protein</fullName>
    </recommendedName>
</protein>
<dbReference type="PANTHER" id="PTHR35769:SF2">
    <property type="entry name" value="CALCINEURIN-LIKE METALLO-PHOSPHOESTERASE SUPERFAMILY PROTEIN"/>
    <property type="match status" value="1"/>
</dbReference>
<keyword evidence="2" id="KW-1185">Reference proteome</keyword>
<organism evidence="1 2">
    <name type="scientific">Marchantia polymorpha subsp. ruderalis</name>
    <dbReference type="NCBI Taxonomy" id="1480154"/>
    <lineage>
        <taxon>Eukaryota</taxon>
        <taxon>Viridiplantae</taxon>
        <taxon>Streptophyta</taxon>
        <taxon>Embryophyta</taxon>
        <taxon>Marchantiophyta</taxon>
        <taxon>Marchantiopsida</taxon>
        <taxon>Marchantiidae</taxon>
        <taxon>Marchantiales</taxon>
        <taxon>Marchantiaceae</taxon>
        <taxon>Marchantia</taxon>
    </lineage>
</organism>
<dbReference type="InterPro" id="IPR027629">
    <property type="entry name" value="DevT-like"/>
</dbReference>
<evidence type="ECO:0000313" key="2">
    <source>
        <dbReference type="Proteomes" id="UP000077202"/>
    </source>
</evidence>
<comment type="caution">
    <text evidence="1">The sequence shown here is derived from an EMBL/GenBank/DDBJ whole genome shotgun (WGS) entry which is preliminary data.</text>
</comment>
<dbReference type="PANTHER" id="PTHR35769">
    <property type="entry name" value="CALCINEURIN-LIKE METALLO-PHOSPHOESTERASE SUPERFAMILY PROTEIN"/>
    <property type="match status" value="1"/>
</dbReference>
<evidence type="ECO:0000313" key="1">
    <source>
        <dbReference type="EMBL" id="OAE29742.1"/>
    </source>
</evidence>
<dbReference type="AlphaFoldDB" id="A0A176WBI3"/>
<dbReference type="Proteomes" id="UP000077202">
    <property type="component" value="Unassembled WGS sequence"/>
</dbReference>
<dbReference type="InterPro" id="IPR029052">
    <property type="entry name" value="Metallo-depent_PP-like"/>
</dbReference>
<dbReference type="SUPFAM" id="SSF56300">
    <property type="entry name" value="Metallo-dependent phosphatases"/>
    <property type="match status" value="1"/>
</dbReference>
<sequence>MAMAACRATTRLAIVGDVHDAWDPVVDARALDLLQPDLVLFTGTTAFIHLKKLPVSFVSYARSCNLERDPIQVQLDFFGASNMDQSSDLISKAALGAPEDNFLLLLAHNGPTGLGSKYNDICGKDWDLRGGDHGDRDLRNAISQVKKKRKVPLVVFGHMHKGLQFGVSERNMIVVGEDKSVYLNAAVVPRIRKVSSSNADEVSLETQLANSNLYECYEAEPLPSEIPSERNFTLVEMEDGELKKISEVWIKVDESQASIGEETQLYPRARTV</sequence>
<accession>A0A176WBI3</accession>
<dbReference type="EMBL" id="LVLJ01001430">
    <property type="protein sequence ID" value="OAE29742.1"/>
    <property type="molecule type" value="Genomic_DNA"/>
</dbReference>
<gene>
    <name evidence="1" type="ORF">AXG93_3884s1380</name>
</gene>
<name>A0A176WBI3_MARPO</name>